<evidence type="ECO:0000256" key="8">
    <source>
        <dbReference type="ARBA" id="ARBA00048017"/>
    </source>
</evidence>
<dbReference type="eggNOG" id="KOG2696">
    <property type="taxonomic scope" value="Eukaryota"/>
</dbReference>
<keyword evidence="16" id="KW-1185">Reference proteome</keyword>
<dbReference type="GO" id="GO:0042393">
    <property type="term" value="F:histone binding"/>
    <property type="evidence" value="ECO:0007669"/>
    <property type="project" value="InterPro"/>
</dbReference>
<dbReference type="HOGENOM" id="CLU_036024_2_1_1"/>
<dbReference type="EC" id="2.3.1.48" evidence="3 9"/>
<feature type="region of interest" description="Interaction with histone H4 N-terminus" evidence="11">
    <location>
        <begin position="45"/>
        <end position="47"/>
    </location>
</feature>
<dbReference type="InterPro" id="IPR037113">
    <property type="entry name" value="Hat1_N_sf"/>
</dbReference>
<reference evidence="15 16" key="1">
    <citation type="journal article" date="2012" name="BMC Genomics">
        <title>Sequencing the genome of Marssonina brunnea reveals fungus-poplar co-evolution.</title>
        <authorList>
            <person name="Zhu S."/>
            <person name="Cao Y.-Z."/>
            <person name="Jiang C."/>
            <person name="Tan B.-Y."/>
            <person name="Wang Z."/>
            <person name="Feng S."/>
            <person name="Zhang L."/>
            <person name="Su X.-H."/>
            <person name="Brejova B."/>
            <person name="Vinar T."/>
            <person name="Xu M."/>
            <person name="Wang M.-X."/>
            <person name="Zhang S.-G."/>
            <person name="Huang M.-R."/>
            <person name="Wu R."/>
            <person name="Zhou Y."/>
        </authorList>
    </citation>
    <scope>NUCLEOTIDE SEQUENCE [LARGE SCALE GENOMIC DNA]</scope>
    <source>
        <strain evidence="15 16">MB_m1</strain>
    </source>
</reference>
<feature type="region of interest" description="Disordered" evidence="13">
    <location>
        <begin position="456"/>
        <end position="501"/>
    </location>
</feature>
<name>K1WTG9_MARBU</name>
<keyword evidence="7 9" id="KW-0012">Acyltransferase</keyword>
<dbReference type="RefSeq" id="XP_007297805.1">
    <property type="nucleotide sequence ID" value="XM_007297743.1"/>
</dbReference>
<dbReference type="GO" id="GO:0031509">
    <property type="term" value="P:subtelomeric heterochromatin formation"/>
    <property type="evidence" value="ECO:0007669"/>
    <property type="project" value="InterPro"/>
</dbReference>
<feature type="binding site" evidence="11">
    <location>
        <begin position="249"/>
        <end position="251"/>
    </location>
    <ligand>
        <name>acetyl-CoA</name>
        <dbReference type="ChEBI" id="CHEBI:57288"/>
    </ligand>
</feature>
<dbReference type="InterPro" id="IPR013523">
    <property type="entry name" value="Hist_AcTrfase_HAT1_C"/>
</dbReference>
<dbReference type="Gene3D" id="1.10.10.390">
    <property type="match status" value="1"/>
</dbReference>
<dbReference type="GeneID" id="18765851"/>
<comment type="function">
    <text evidence="9">Catalytic component of the histone acetylase B (HAT-B) complex. Has intrinsic substrate specificity that modifies lysine in recognition sequence GXGKXG. Involved in DNA double-strand break repair.</text>
</comment>
<comment type="subunit">
    <text evidence="9">Component of the HAT-B complex composed of at least HAT1 and HAT2. The HAT-B complex binds to histone H4 tail.</text>
</comment>
<dbReference type="InterPro" id="IPR017380">
    <property type="entry name" value="Hist_AcTrfase_B-typ_cat-su"/>
</dbReference>
<keyword evidence="5 9" id="KW-0808">Transferase</keyword>
<keyword evidence="9" id="KW-0963">Cytoplasm</keyword>
<evidence type="ECO:0000259" key="14">
    <source>
        <dbReference type="Pfam" id="PF10394"/>
    </source>
</evidence>
<evidence type="ECO:0000256" key="6">
    <source>
        <dbReference type="ARBA" id="ARBA00023242"/>
    </source>
</evidence>
<dbReference type="SUPFAM" id="SSF55729">
    <property type="entry name" value="Acyl-CoA N-acyltransferases (Nat)"/>
    <property type="match status" value="1"/>
</dbReference>
<organism evidence="15 16">
    <name type="scientific">Marssonina brunnea f. sp. multigermtubi (strain MB_m1)</name>
    <name type="common">Marssonina leaf spot fungus</name>
    <dbReference type="NCBI Taxonomy" id="1072389"/>
    <lineage>
        <taxon>Eukaryota</taxon>
        <taxon>Fungi</taxon>
        <taxon>Dikarya</taxon>
        <taxon>Ascomycota</taxon>
        <taxon>Pezizomycotina</taxon>
        <taxon>Leotiomycetes</taxon>
        <taxon>Helotiales</taxon>
        <taxon>Drepanopezizaceae</taxon>
        <taxon>Drepanopeziza</taxon>
    </lineage>
</organism>
<evidence type="ECO:0000256" key="5">
    <source>
        <dbReference type="ARBA" id="ARBA00022679"/>
    </source>
</evidence>
<protein>
    <recommendedName>
        <fullName evidence="4 9">Histone acetyltransferase type B catalytic subunit</fullName>
        <ecNumber evidence="3 9">2.3.1.48</ecNumber>
    </recommendedName>
</protein>
<dbReference type="GO" id="GO:0004402">
    <property type="term" value="F:histone acetyltransferase activity"/>
    <property type="evidence" value="ECO:0007669"/>
    <property type="project" value="UniProtKB-UniRule"/>
</dbReference>
<feature type="compositionally biased region" description="Polar residues" evidence="13">
    <location>
        <begin position="464"/>
        <end position="478"/>
    </location>
</feature>
<dbReference type="InterPro" id="IPR016181">
    <property type="entry name" value="Acyl_CoA_acyltransferase"/>
</dbReference>
<feature type="domain" description="Histone acetyl transferase HAT1 N-terminal" evidence="14">
    <location>
        <begin position="8"/>
        <end position="165"/>
    </location>
</feature>
<accession>K1WTG9</accession>
<evidence type="ECO:0000313" key="16">
    <source>
        <dbReference type="Proteomes" id="UP000006753"/>
    </source>
</evidence>
<evidence type="ECO:0000313" key="15">
    <source>
        <dbReference type="EMBL" id="EKD11893.1"/>
    </source>
</evidence>
<comment type="similarity">
    <text evidence="2 9">Belongs to the HAT1 family.</text>
</comment>
<dbReference type="OrthoDB" id="10253098at2759"/>
<feature type="region of interest" description="Interaction with histone H4 N-terminus" evidence="11">
    <location>
        <begin position="210"/>
        <end position="212"/>
    </location>
</feature>
<dbReference type="Gene3D" id="3.90.360.10">
    <property type="entry name" value="Histone acetyl transferase 1 (HAT1), N-terminal domain"/>
    <property type="match status" value="1"/>
</dbReference>
<sequence length="501" mass="57034">MVEKEDDWSSDSNHALQISLVIPDVGAAKHIHTFHPKMSYSVFGDDERIFGYKGLKIHLRYNSSDMRPNVLVSYEKKFKAVGDTEATDVKELLEPYLPKLAWEKASLFEKQIVCPAENDWTPPGELIKTFTQGNKTLEIWRGDLSDAAVRQMVKRIQILIPLFIEGGSVIDLEDSDWSLQRWTVFFLYQKAQTKVPGQSPYTFMGYSTVYRFYYFKPEKPAKDKTVDFHLPLNSISFASLPCRSRISQFIILPPFQGGGNGSRFYNSIFDYFLAEPETVEITVEDPNYAFDDMRDLNDLARLRELPEFEAIKINTEVVPDPKGNIPNNIVDEAALEEIRKSVKIAPRQFLRVVEMHLLSRIPTSVRRSTLDAGSEKKIPAVDEPWVQDYNLWLLWLTKRLWKHNRDSFVQMEKEQRLEALDGVVCSVLGDYARLLELYEARAEKTGDASIKAADEVGMKPGMSGNEQASNFLAANAQSYGKRANPSDEGESSSKKVKAMDA</sequence>
<comment type="catalytic activity">
    <reaction evidence="8 9">
        <text>L-lysyl-[protein] + acetyl-CoA = N(6)-acetyl-L-lysyl-[protein] + CoA + H(+)</text>
        <dbReference type="Rhea" id="RHEA:45948"/>
        <dbReference type="Rhea" id="RHEA-COMP:9752"/>
        <dbReference type="Rhea" id="RHEA-COMP:10731"/>
        <dbReference type="ChEBI" id="CHEBI:15378"/>
        <dbReference type="ChEBI" id="CHEBI:29969"/>
        <dbReference type="ChEBI" id="CHEBI:57287"/>
        <dbReference type="ChEBI" id="CHEBI:57288"/>
        <dbReference type="ChEBI" id="CHEBI:61930"/>
        <dbReference type="EC" id="2.3.1.48"/>
    </reaction>
</comment>
<comment type="subcellular location">
    <subcellularLocation>
        <location evidence="9">Cytoplasm</location>
    </subcellularLocation>
    <subcellularLocation>
        <location evidence="1 9">Nucleus</location>
    </subcellularLocation>
</comment>
<dbReference type="FunCoup" id="K1WTG9">
    <property type="interactions" value="1094"/>
</dbReference>
<dbReference type="Pfam" id="PF21184">
    <property type="entry name" value="HAT1_C_fung"/>
    <property type="match status" value="1"/>
</dbReference>
<dbReference type="EMBL" id="JH921478">
    <property type="protein sequence ID" value="EKD11893.1"/>
    <property type="molecule type" value="Genomic_DNA"/>
</dbReference>
<dbReference type="Gene3D" id="3.40.630.30">
    <property type="match status" value="1"/>
</dbReference>
<feature type="site" description="Interaction with histone H4 N-terminus" evidence="12">
    <location>
        <position position="177"/>
    </location>
</feature>
<evidence type="ECO:0000256" key="11">
    <source>
        <dbReference type="PIRSR" id="PIRSR038084-2"/>
    </source>
</evidence>
<dbReference type="InterPro" id="IPR019467">
    <property type="entry name" value="Hat1_N"/>
</dbReference>
<dbReference type="KEGG" id="mbe:MBM_09916"/>
<evidence type="ECO:0000256" key="3">
    <source>
        <dbReference type="ARBA" id="ARBA00013184"/>
    </source>
</evidence>
<dbReference type="GO" id="GO:0005737">
    <property type="term" value="C:cytoplasm"/>
    <property type="evidence" value="ECO:0007669"/>
    <property type="project" value="UniProtKB-SubCell"/>
</dbReference>
<evidence type="ECO:0000256" key="9">
    <source>
        <dbReference type="PIRNR" id="PIRNR038084"/>
    </source>
</evidence>
<dbReference type="GO" id="GO:0005634">
    <property type="term" value="C:nucleus"/>
    <property type="evidence" value="ECO:0007669"/>
    <property type="project" value="UniProtKB-SubCell"/>
</dbReference>
<feature type="binding site" evidence="11">
    <location>
        <begin position="256"/>
        <end position="262"/>
    </location>
    <ligand>
        <name>acetyl-CoA</name>
        <dbReference type="ChEBI" id="CHEBI:57288"/>
    </ligand>
</feature>
<dbReference type="OMA" id="WTCDAND"/>
<dbReference type="STRING" id="1072389.K1WTG9"/>
<evidence type="ECO:0000256" key="13">
    <source>
        <dbReference type="SAM" id="MobiDB-lite"/>
    </source>
</evidence>
<feature type="compositionally biased region" description="Basic and acidic residues" evidence="13">
    <location>
        <begin position="491"/>
        <end position="501"/>
    </location>
</feature>
<feature type="binding site" evidence="11">
    <location>
        <position position="287"/>
    </location>
    <ligand>
        <name>acetyl-CoA</name>
        <dbReference type="ChEBI" id="CHEBI:57288"/>
    </ligand>
</feature>
<evidence type="ECO:0000256" key="2">
    <source>
        <dbReference type="ARBA" id="ARBA00010543"/>
    </source>
</evidence>
<evidence type="ECO:0000256" key="7">
    <source>
        <dbReference type="ARBA" id="ARBA00023315"/>
    </source>
</evidence>
<dbReference type="PIRSF" id="PIRSF038084">
    <property type="entry name" value="HAT-B_cat"/>
    <property type="match status" value="1"/>
</dbReference>
<dbReference type="AlphaFoldDB" id="K1WTG9"/>
<proteinExistence type="inferred from homology"/>
<dbReference type="GO" id="GO:0000781">
    <property type="term" value="C:chromosome, telomeric region"/>
    <property type="evidence" value="ECO:0007669"/>
    <property type="project" value="GOC"/>
</dbReference>
<dbReference type="Pfam" id="PF10394">
    <property type="entry name" value="Hat1_N"/>
    <property type="match status" value="1"/>
</dbReference>
<evidence type="ECO:0000256" key="12">
    <source>
        <dbReference type="PIRSR" id="PIRSR038084-3"/>
    </source>
</evidence>
<keyword evidence="6 9" id="KW-0539">Nucleus</keyword>
<dbReference type="InParanoid" id="K1WTG9"/>
<dbReference type="PANTHER" id="PTHR12046">
    <property type="entry name" value="HISTONE ACETYLTRANSFERASE TYPE B CATALYTIC SUBUNIT"/>
    <property type="match status" value="1"/>
</dbReference>
<feature type="active site" description="Proton donor/acceptor" evidence="10">
    <location>
        <position position="284"/>
    </location>
</feature>
<dbReference type="Proteomes" id="UP000006753">
    <property type="component" value="Unassembled WGS sequence"/>
</dbReference>
<evidence type="ECO:0000256" key="1">
    <source>
        <dbReference type="ARBA" id="ARBA00004123"/>
    </source>
</evidence>
<evidence type="ECO:0000256" key="4">
    <source>
        <dbReference type="ARBA" id="ARBA00021268"/>
    </source>
</evidence>
<evidence type="ECO:0000256" key="10">
    <source>
        <dbReference type="PIRSR" id="PIRSR038084-1"/>
    </source>
</evidence>
<gene>
    <name evidence="15" type="ORF">MBM_09916</name>
</gene>